<comment type="caution">
    <text evidence="1">The sequence shown here is derived from an EMBL/GenBank/DDBJ whole genome shotgun (WGS) entry which is preliminary data.</text>
</comment>
<sequence length="139" mass="15665">MGCCWPTLFTRGSDKSNNETQIYSENVHRVTSMQSWEEKLSEASRDGKIVVAKFCAPWCQRCRDIVSTYSDLANKYPHILFLGVDVDDLAELSTSWDISATPTFYFLKDGREIDKLVGADKSQLHKKTAAVAQHSKPDS</sequence>
<proteinExistence type="predicted"/>
<dbReference type="EMBL" id="CM039437">
    <property type="protein sequence ID" value="KAI4306980.1"/>
    <property type="molecule type" value="Genomic_DNA"/>
</dbReference>
<evidence type="ECO:0000313" key="1">
    <source>
        <dbReference type="EMBL" id="KAI4306980.1"/>
    </source>
</evidence>
<keyword evidence="2" id="KW-1185">Reference proteome</keyword>
<reference evidence="1 2" key="1">
    <citation type="journal article" date="2022" name="DNA Res.">
        <title>Chromosomal-level genome assembly of the orchid tree Bauhinia variegata (Leguminosae; Cercidoideae) supports the allotetraploid origin hypothesis of Bauhinia.</title>
        <authorList>
            <person name="Zhong Y."/>
            <person name="Chen Y."/>
            <person name="Zheng D."/>
            <person name="Pang J."/>
            <person name="Liu Y."/>
            <person name="Luo S."/>
            <person name="Meng S."/>
            <person name="Qian L."/>
            <person name="Wei D."/>
            <person name="Dai S."/>
            <person name="Zhou R."/>
        </authorList>
    </citation>
    <scope>NUCLEOTIDE SEQUENCE [LARGE SCALE GENOMIC DNA]</scope>
    <source>
        <strain evidence="1">BV-YZ2020</strain>
    </source>
</reference>
<organism evidence="1 2">
    <name type="scientific">Bauhinia variegata</name>
    <name type="common">Purple orchid tree</name>
    <name type="synonym">Phanera variegata</name>
    <dbReference type="NCBI Taxonomy" id="167791"/>
    <lineage>
        <taxon>Eukaryota</taxon>
        <taxon>Viridiplantae</taxon>
        <taxon>Streptophyta</taxon>
        <taxon>Embryophyta</taxon>
        <taxon>Tracheophyta</taxon>
        <taxon>Spermatophyta</taxon>
        <taxon>Magnoliopsida</taxon>
        <taxon>eudicotyledons</taxon>
        <taxon>Gunneridae</taxon>
        <taxon>Pentapetalae</taxon>
        <taxon>rosids</taxon>
        <taxon>fabids</taxon>
        <taxon>Fabales</taxon>
        <taxon>Fabaceae</taxon>
        <taxon>Cercidoideae</taxon>
        <taxon>Cercideae</taxon>
        <taxon>Bauhiniinae</taxon>
        <taxon>Bauhinia</taxon>
    </lineage>
</organism>
<protein>
    <submittedName>
        <fullName evidence="1">Uncharacterized protein</fullName>
    </submittedName>
</protein>
<gene>
    <name evidence="1" type="ORF">L6164_030214</name>
</gene>
<accession>A0ACB9LBN8</accession>
<evidence type="ECO:0000313" key="2">
    <source>
        <dbReference type="Proteomes" id="UP000828941"/>
    </source>
</evidence>
<name>A0ACB9LBN8_BAUVA</name>
<dbReference type="Proteomes" id="UP000828941">
    <property type="component" value="Chromosome 12"/>
</dbReference>